<evidence type="ECO:0000256" key="2">
    <source>
        <dbReference type="SAM" id="SignalP"/>
    </source>
</evidence>
<reference evidence="4" key="1">
    <citation type="journal article" date="2019" name="Int. J. Syst. Evol. Microbiol.">
        <title>The Global Catalogue of Microorganisms (GCM) 10K type strain sequencing project: providing services to taxonomists for standard genome sequencing and annotation.</title>
        <authorList>
            <consortium name="The Broad Institute Genomics Platform"/>
            <consortium name="The Broad Institute Genome Sequencing Center for Infectious Disease"/>
            <person name="Wu L."/>
            <person name="Ma J."/>
        </authorList>
    </citation>
    <scope>NUCLEOTIDE SEQUENCE [LARGE SCALE GENOMIC DNA]</scope>
    <source>
        <strain evidence="4">JCM 18200</strain>
    </source>
</reference>
<gene>
    <name evidence="3" type="ORF">GCM10023231_41950</name>
</gene>
<keyword evidence="4" id="KW-1185">Reference proteome</keyword>
<evidence type="ECO:0000256" key="1">
    <source>
        <dbReference type="SAM" id="MobiDB-lite"/>
    </source>
</evidence>
<protein>
    <recommendedName>
        <fullName evidence="5">DUF3300 domain-containing protein</fullName>
    </recommendedName>
</protein>
<feature type="region of interest" description="Disordered" evidence="1">
    <location>
        <begin position="149"/>
        <end position="180"/>
    </location>
</feature>
<feature type="compositionally biased region" description="Basic residues" evidence="1">
    <location>
        <begin position="167"/>
        <end position="180"/>
    </location>
</feature>
<dbReference type="Proteomes" id="UP001501411">
    <property type="component" value="Unassembled WGS sequence"/>
</dbReference>
<evidence type="ECO:0000313" key="3">
    <source>
        <dbReference type="EMBL" id="GAA4808274.1"/>
    </source>
</evidence>
<dbReference type="RefSeq" id="WP_345235255.1">
    <property type="nucleotide sequence ID" value="NZ_BAABIQ010000044.1"/>
</dbReference>
<organism evidence="3 4">
    <name type="scientific">Olivibacter ginsenosidimutans</name>
    <dbReference type="NCBI Taxonomy" id="1176537"/>
    <lineage>
        <taxon>Bacteria</taxon>
        <taxon>Pseudomonadati</taxon>
        <taxon>Bacteroidota</taxon>
        <taxon>Sphingobacteriia</taxon>
        <taxon>Sphingobacteriales</taxon>
        <taxon>Sphingobacteriaceae</taxon>
        <taxon>Olivibacter</taxon>
    </lineage>
</organism>
<name>A0ABP9CCE1_9SPHI</name>
<comment type="caution">
    <text evidence="3">The sequence shown here is derived from an EMBL/GenBank/DDBJ whole genome shotgun (WGS) entry which is preliminary data.</text>
</comment>
<sequence length="180" mass="21941">MKKILFLSVISLAGLLPTRSSAQVQFSINIGLQPDWGPTGYDHVDYYYLPEIESYYYVPTRQFVYLSNGSWIFSLNLPPRYRHYDLYRGYKVVMNSPHPYYHFKQHRYHYRDYRGYRVQRYIGHRSRPTSYHGRSYARPNYRVMDRSDHRFRKSQHHPKRSFFANKGHSHQNRYRGRGHH</sequence>
<feature type="compositionally biased region" description="Basic residues" evidence="1">
    <location>
        <begin position="149"/>
        <end position="160"/>
    </location>
</feature>
<feature type="chain" id="PRO_5046102303" description="DUF3300 domain-containing protein" evidence="2">
    <location>
        <begin position="23"/>
        <end position="180"/>
    </location>
</feature>
<evidence type="ECO:0000313" key="4">
    <source>
        <dbReference type="Proteomes" id="UP001501411"/>
    </source>
</evidence>
<keyword evidence="2" id="KW-0732">Signal</keyword>
<dbReference type="EMBL" id="BAABIQ010000044">
    <property type="protein sequence ID" value="GAA4808274.1"/>
    <property type="molecule type" value="Genomic_DNA"/>
</dbReference>
<proteinExistence type="predicted"/>
<evidence type="ECO:0008006" key="5">
    <source>
        <dbReference type="Google" id="ProtNLM"/>
    </source>
</evidence>
<feature type="signal peptide" evidence="2">
    <location>
        <begin position="1"/>
        <end position="22"/>
    </location>
</feature>
<accession>A0ABP9CCE1</accession>